<organism evidence="1 2">
    <name type="scientific">Paraburkholderia dinghuensis</name>
    <dbReference type="NCBI Taxonomy" id="2305225"/>
    <lineage>
        <taxon>Bacteria</taxon>
        <taxon>Pseudomonadati</taxon>
        <taxon>Pseudomonadota</taxon>
        <taxon>Betaproteobacteria</taxon>
        <taxon>Burkholderiales</taxon>
        <taxon>Burkholderiaceae</taxon>
        <taxon>Paraburkholderia</taxon>
    </lineage>
</organism>
<name>A0A3N6Q944_9BURK</name>
<dbReference type="RefSeq" id="WP_124149786.1">
    <property type="nucleotide sequence ID" value="NZ_RQIS01000002.1"/>
</dbReference>
<accession>A0A3N6Q944</accession>
<dbReference type="EMBL" id="RQIS01000002">
    <property type="protein sequence ID" value="RQH09086.1"/>
    <property type="molecule type" value="Genomic_DNA"/>
</dbReference>
<dbReference type="AlphaFoldDB" id="A0A3N6Q944"/>
<gene>
    <name evidence="1" type="ORF">D1Y85_04275</name>
</gene>
<dbReference type="Proteomes" id="UP000272778">
    <property type="component" value="Unassembled WGS sequence"/>
</dbReference>
<reference evidence="1 2" key="1">
    <citation type="submission" date="2018-11" db="EMBL/GenBank/DDBJ databases">
        <title>Paraburkholderia sp. DHOA04, isolated from soil.</title>
        <authorList>
            <person name="Gao Z.-H."/>
            <person name="Qiu L.-H."/>
            <person name="Fu J.-C."/>
        </authorList>
    </citation>
    <scope>NUCLEOTIDE SEQUENCE [LARGE SCALE GENOMIC DNA]</scope>
    <source>
        <strain evidence="1 2">DHOA04</strain>
    </source>
</reference>
<comment type="caution">
    <text evidence="1">The sequence shown here is derived from an EMBL/GenBank/DDBJ whole genome shotgun (WGS) entry which is preliminary data.</text>
</comment>
<proteinExistence type="predicted"/>
<keyword evidence="2" id="KW-1185">Reference proteome</keyword>
<sequence length="79" mass="8833">MKRPSTSTQEQCTNGNTRSWATDDELEFLDHLAAGQNAADRLHGYIRALHRRTDFGVLDSGAILSHAKRLLREVERVAG</sequence>
<evidence type="ECO:0000313" key="1">
    <source>
        <dbReference type="EMBL" id="RQH09086.1"/>
    </source>
</evidence>
<evidence type="ECO:0000313" key="2">
    <source>
        <dbReference type="Proteomes" id="UP000272778"/>
    </source>
</evidence>
<protein>
    <submittedName>
        <fullName evidence="1">Uncharacterized protein</fullName>
    </submittedName>
</protein>